<gene>
    <name evidence="1" type="ORF">scyTo_0025947</name>
</gene>
<keyword evidence="2" id="KW-1185">Reference proteome</keyword>
<evidence type="ECO:0000313" key="2">
    <source>
        <dbReference type="Proteomes" id="UP000288216"/>
    </source>
</evidence>
<dbReference type="EMBL" id="BFAA01142418">
    <property type="protein sequence ID" value="GCB85250.1"/>
    <property type="molecule type" value="Genomic_DNA"/>
</dbReference>
<accession>A0A401QIQ4</accession>
<protein>
    <submittedName>
        <fullName evidence="1">Uncharacterized protein</fullName>
    </submittedName>
</protein>
<comment type="caution">
    <text evidence="1">The sequence shown here is derived from an EMBL/GenBank/DDBJ whole genome shotgun (WGS) entry which is preliminary data.</text>
</comment>
<name>A0A401QIQ4_SCYTO</name>
<reference evidence="1 2" key="1">
    <citation type="journal article" date="2018" name="Nat. Ecol. Evol.">
        <title>Shark genomes provide insights into elasmobranch evolution and the origin of vertebrates.</title>
        <authorList>
            <person name="Hara Y"/>
            <person name="Yamaguchi K"/>
            <person name="Onimaru K"/>
            <person name="Kadota M"/>
            <person name="Koyanagi M"/>
            <person name="Keeley SD"/>
            <person name="Tatsumi K"/>
            <person name="Tanaka K"/>
            <person name="Motone F"/>
            <person name="Kageyama Y"/>
            <person name="Nozu R"/>
            <person name="Adachi N"/>
            <person name="Nishimura O"/>
            <person name="Nakagawa R"/>
            <person name="Tanegashima C"/>
            <person name="Kiyatake I"/>
            <person name="Matsumoto R"/>
            <person name="Murakumo K"/>
            <person name="Nishida K"/>
            <person name="Terakita A"/>
            <person name="Kuratani S"/>
            <person name="Sato K"/>
            <person name="Hyodo S Kuraku.S."/>
        </authorList>
    </citation>
    <scope>NUCLEOTIDE SEQUENCE [LARGE SCALE GENOMIC DNA]</scope>
</reference>
<sequence>MGAGLLSTAKMPRLNWNHILHAGSYVTVRRTPA</sequence>
<feature type="non-terminal residue" evidence="1">
    <location>
        <position position="33"/>
    </location>
</feature>
<proteinExistence type="predicted"/>
<organism evidence="1 2">
    <name type="scientific">Scyliorhinus torazame</name>
    <name type="common">Cloudy catshark</name>
    <name type="synonym">Catulus torazame</name>
    <dbReference type="NCBI Taxonomy" id="75743"/>
    <lineage>
        <taxon>Eukaryota</taxon>
        <taxon>Metazoa</taxon>
        <taxon>Chordata</taxon>
        <taxon>Craniata</taxon>
        <taxon>Vertebrata</taxon>
        <taxon>Chondrichthyes</taxon>
        <taxon>Elasmobranchii</taxon>
        <taxon>Galeomorphii</taxon>
        <taxon>Galeoidea</taxon>
        <taxon>Carcharhiniformes</taxon>
        <taxon>Scyliorhinidae</taxon>
        <taxon>Scyliorhinus</taxon>
    </lineage>
</organism>
<dbReference type="AlphaFoldDB" id="A0A401QIQ4"/>
<dbReference type="Proteomes" id="UP000288216">
    <property type="component" value="Unassembled WGS sequence"/>
</dbReference>
<evidence type="ECO:0000313" key="1">
    <source>
        <dbReference type="EMBL" id="GCB85250.1"/>
    </source>
</evidence>